<dbReference type="GO" id="GO:0005886">
    <property type="term" value="C:plasma membrane"/>
    <property type="evidence" value="ECO:0007669"/>
    <property type="project" value="TreeGrafter"/>
</dbReference>
<dbReference type="PANTHER" id="PTHR20859">
    <property type="entry name" value="INTERFERON/INTERLEUKIN RECEPTOR"/>
    <property type="match status" value="1"/>
</dbReference>
<evidence type="ECO:0000259" key="2">
    <source>
        <dbReference type="Pfam" id="PF01108"/>
    </source>
</evidence>
<organism evidence="4 5">
    <name type="scientific">Mastacembelus armatus</name>
    <name type="common">zig-zag eel</name>
    <dbReference type="NCBI Taxonomy" id="205130"/>
    <lineage>
        <taxon>Eukaryota</taxon>
        <taxon>Metazoa</taxon>
        <taxon>Chordata</taxon>
        <taxon>Craniata</taxon>
        <taxon>Vertebrata</taxon>
        <taxon>Euteleostomi</taxon>
        <taxon>Actinopterygii</taxon>
        <taxon>Neopterygii</taxon>
        <taxon>Teleostei</taxon>
        <taxon>Neoteleostei</taxon>
        <taxon>Acanthomorphata</taxon>
        <taxon>Anabantaria</taxon>
        <taxon>Synbranchiformes</taxon>
        <taxon>Mastacembelidae</taxon>
        <taxon>Mastacembelus</taxon>
    </lineage>
</organism>
<evidence type="ECO:0000313" key="4">
    <source>
        <dbReference type="Ensembl" id="ENSMAMP00000010435.1"/>
    </source>
</evidence>
<dbReference type="PANTHER" id="PTHR20859:SF53">
    <property type="entry name" value="INTERLEUKIN-22 RECEPTOR SUBUNIT ALPHA-1"/>
    <property type="match status" value="1"/>
</dbReference>
<dbReference type="Pfam" id="PF09294">
    <property type="entry name" value="Interfer-bind"/>
    <property type="match status" value="1"/>
</dbReference>
<dbReference type="Pfam" id="PF01108">
    <property type="entry name" value="Tissue_fac"/>
    <property type="match status" value="1"/>
</dbReference>
<evidence type="ECO:0000256" key="1">
    <source>
        <dbReference type="SAM" id="Phobius"/>
    </source>
</evidence>
<dbReference type="OrthoDB" id="10031784at2759"/>
<dbReference type="InterPro" id="IPR015373">
    <property type="entry name" value="Interferon/interleukin_rcp_dom"/>
</dbReference>
<dbReference type="AlphaFoldDB" id="A0A3Q3RUM9"/>
<dbReference type="GeneID" id="113124074"/>
<dbReference type="Gene3D" id="2.60.40.10">
    <property type="entry name" value="Immunoglobulins"/>
    <property type="match status" value="1"/>
</dbReference>
<dbReference type="Ensembl" id="ENSMAMT00000010701.2">
    <property type="protein sequence ID" value="ENSMAMP00000010435.1"/>
    <property type="gene ID" value="ENSMAMG00000007035.2"/>
</dbReference>
<dbReference type="SUPFAM" id="SSF49265">
    <property type="entry name" value="Fibronectin type III"/>
    <property type="match status" value="2"/>
</dbReference>
<sequence length="379" mass="42161">MVTNGLCPNPHTYPQLPPISHYMLCALTLKTRASSPCVKHSTASHNTVHGGMMGLWMLLLLHLHLVVCVSLPAPSSVSISSFNMEHILGFLPDPRTPSNTHFTVQIIHPRKNSWRPVGGCLKLKAGQRCNLTRVFKDPYDQYQARVQAFTPTQTSNWTLSEWFQPLSDTVLGPPDVSVSGCGNCLILQLRAPTTRGIQQNIQLKYLYREVIFHVQRTRDGAQFKLKLPYNEENAITYLQTGVEYCVTVSVTGLFNSNPVSSKPYCAFTSPPPPRSSLYLVFGLLGAFGVLGLLLVASFVYCSHLTPKLLRRHLPRILSYILLQGQNHGNALPELSHQVSASQFCQLPQDCAWLTTTTEERLRRGGGRLGTNTEIKNGRV</sequence>
<dbReference type="InterPro" id="IPR036116">
    <property type="entry name" value="FN3_sf"/>
</dbReference>
<keyword evidence="1" id="KW-1133">Transmembrane helix</keyword>
<dbReference type="InterPro" id="IPR050650">
    <property type="entry name" value="Type-II_Cytokine-TF_Rcpt"/>
</dbReference>
<reference evidence="4" key="2">
    <citation type="submission" date="2025-09" db="UniProtKB">
        <authorList>
            <consortium name="Ensembl"/>
        </authorList>
    </citation>
    <scope>IDENTIFICATION</scope>
</reference>
<keyword evidence="5" id="KW-1185">Reference proteome</keyword>
<feature type="transmembrane region" description="Helical" evidence="1">
    <location>
        <begin position="277"/>
        <end position="301"/>
    </location>
</feature>
<name>A0A3Q3RUM9_9TELE</name>
<dbReference type="GO" id="GO:0004896">
    <property type="term" value="F:cytokine receptor activity"/>
    <property type="evidence" value="ECO:0007669"/>
    <property type="project" value="TreeGrafter"/>
</dbReference>
<feature type="domain" description="Interferon/interleukin receptor" evidence="3">
    <location>
        <begin position="169"/>
        <end position="268"/>
    </location>
</feature>
<dbReference type="RefSeq" id="XP_026152329.1">
    <property type="nucleotide sequence ID" value="XM_026296544.1"/>
</dbReference>
<keyword evidence="1" id="KW-0812">Transmembrane</keyword>
<accession>A0A3Q3RUM9</accession>
<keyword evidence="1" id="KW-0472">Membrane</keyword>
<feature type="domain" description="Fibronectin type-III" evidence="2">
    <location>
        <begin position="54"/>
        <end position="157"/>
    </location>
</feature>
<evidence type="ECO:0000313" key="5">
    <source>
        <dbReference type="Proteomes" id="UP000261640"/>
    </source>
</evidence>
<dbReference type="InterPro" id="IPR013783">
    <property type="entry name" value="Ig-like_fold"/>
</dbReference>
<protein>
    <submittedName>
        <fullName evidence="4">Interleukin 10 receptor, beta</fullName>
    </submittedName>
</protein>
<reference evidence="4" key="1">
    <citation type="submission" date="2025-08" db="UniProtKB">
        <authorList>
            <consortium name="Ensembl"/>
        </authorList>
    </citation>
    <scope>IDENTIFICATION</scope>
</reference>
<proteinExistence type="predicted"/>
<dbReference type="GeneTree" id="ENSGT00940000158406"/>
<dbReference type="InterPro" id="IPR003961">
    <property type="entry name" value="FN3_dom"/>
</dbReference>
<evidence type="ECO:0000259" key="3">
    <source>
        <dbReference type="Pfam" id="PF09294"/>
    </source>
</evidence>
<dbReference type="Proteomes" id="UP000261640">
    <property type="component" value="Unplaced"/>
</dbReference>